<dbReference type="InterPro" id="IPR006172">
    <property type="entry name" value="DNA-dir_DNA_pol_B"/>
</dbReference>
<dbReference type="InterPro" id="IPR017964">
    <property type="entry name" value="DNA-dir_DNA_pol_B_CS"/>
</dbReference>
<dbReference type="GO" id="GO:0003887">
    <property type="term" value="F:DNA-directed DNA polymerase activity"/>
    <property type="evidence" value="ECO:0007669"/>
    <property type="project" value="UniProtKB-KW"/>
</dbReference>
<dbReference type="EMBL" id="AUWU02000003">
    <property type="protein sequence ID" value="KAH0575557.1"/>
    <property type="molecule type" value="Genomic_DNA"/>
</dbReference>
<dbReference type="Gene3D" id="3.30.342.10">
    <property type="entry name" value="DNA Polymerase, chain B, domain 1"/>
    <property type="match status" value="1"/>
</dbReference>
<protein>
    <recommendedName>
        <fullName evidence="7">DNA polymerase</fullName>
        <ecNumber evidence="7">2.7.7.7</ecNumber>
    </recommendedName>
</protein>
<evidence type="ECO:0000256" key="6">
    <source>
        <dbReference type="ARBA" id="ARBA00049244"/>
    </source>
</evidence>
<dbReference type="EMBL" id="KI546078">
    <property type="protein sequence ID" value="EST46293.1"/>
    <property type="molecule type" value="Genomic_DNA"/>
</dbReference>
<evidence type="ECO:0000259" key="9">
    <source>
        <dbReference type="Pfam" id="PF24055"/>
    </source>
</evidence>
<evidence type="ECO:0000256" key="7">
    <source>
        <dbReference type="RuleBase" id="RU000442"/>
    </source>
</evidence>
<dbReference type="GO" id="GO:0042276">
    <property type="term" value="P:error-prone translesion synthesis"/>
    <property type="evidence" value="ECO:0007669"/>
    <property type="project" value="TreeGrafter"/>
</dbReference>
<dbReference type="PANTHER" id="PTHR45812:SF1">
    <property type="entry name" value="DNA POLYMERASE ZETA CATALYTIC SUBUNIT"/>
    <property type="match status" value="1"/>
</dbReference>
<dbReference type="Gene3D" id="1.10.132.60">
    <property type="entry name" value="DNA polymerase family B, C-terminal domain"/>
    <property type="match status" value="1"/>
</dbReference>
<keyword evidence="5 7" id="KW-0239">DNA-directed DNA polymerase</keyword>
<feature type="domain" description="DNA-directed DNA polymerase family B multifunctional" evidence="8">
    <location>
        <begin position="908"/>
        <end position="1163"/>
    </location>
</feature>
<feature type="domain" description="DNA polymerase delta/zeta catalytic subunit N-terminal" evidence="9">
    <location>
        <begin position="60"/>
        <end position="132"/>
    </location>
</feature>
<dbReference type="VEuPathDB" id="GiardiaDB:SS50377_23192"/>
<keyword evidence="7" id="KW-0238">DNA-binding</keyword>
<dbReference type="GO" id="GO:0005634">
    <property type="term" value="C:nucleus"/>
    <property type="evidence" value="ECO:0007669"/>
    <property type="project" value="TreeGrafter"/>
</dbReference>
<keyword evidence="4" id="KW-0479">Metal-binding</keyword>
<dbReference type="InterPro" id="IPR036397">
    <property type="entry name" value="RNaseH_sf"/>
</dbReference>
<dbReference type="PROSITE" id="PS00116">
    <property type="entry name" value="DNA_POLYMERASE_B"/>
    <property type="match status" value="1"/>
</dbReference>
<dbReference type="PRINTS" id="PR00106">
    <property type="entry name" value="DNAPOLB"/>
</dbReference>
<dbReference type="OrthoDB" id="2414538at2759"/>
<evidence type="ECO:0000256" key="2">
    <source>
        <dbReference type="ARBA" id="ARBA00022679"/>
    </source>
</evidence>
<evidence type="ECO:0000259" key="8">
    <source>
        <dbReference type="Pfam" id="PF00136"/>
    </source>
</evidence>
<dbReference type="Pfam" id="PF24055">
    <property type="entry name" value="POL3_N"/>
    <property type="match status" value="1"/>
</dbReference>
<keyword evidence="2 7" id="KW-0808">Transferase</keyword>
<evidence type="ECO:0000256" key="3">
    <source>
        <dbReference type="ARBA" id="ARBA00022695"/>
    </source>
</evidence>
<dbReference type="InterPro" id="IPR006134">
    <property type="entry name" value="DNA-dir_DNA_pol_B_multi_dom"/>
</dbReference>
<dbReference type="GO" id="GO:0003677">
    <property type="term" value="F:DNA binding"/>
    <property type="evidence" value="ECO:0007669"/>
    <property type="project" value="UniProtKB-KW"/>
</dbReference>
<feature type="domain" description="DNA-directed DNA polymerase family B multifunctional" evidence="8">
    <location>
        <begin position="722"/>
        <end position="879"/>
    </location>
</feature>
<accession>V6LPX5</accession>
<dbReference type="Pfam" id="PF00136">
    <property type="entry name" value="DNA_pol_B"/>
    <property type="match status" value="2"/>
</dbReference>
<proteinExistence type="inferred from homology"/>
<evidence type="ECO:0000256" key="4">
    <source>
        <dbReference type="ARBA" id="ARBA00022723"/>
    </source>
</evidence>
<keyword evidence="3 7" id="KW-0548">Nucleotidyltransferase</keyword>
<dbReference type="Gene3D" id="3.90.1600.10">
    <property type="entry name" value="Palm domain of DNA polymerase"/>
    <property type="match status" value="1"/>
</dbReference>
<keyword evidence="7" id="KW-0235">DNA replication</keyword>
<dbReference type="GO" id="GO:0046872">
    <property type="term" value="F:metal ion binding"/>
    <property type="evidence" value="ECO:0007669"/>
    <property type="project" value="UniProtKB-KW"/>
</dbReference>
<dbReference type="Proteomes" id="UP000018208">
    <property type="component" value="Unassembled WGS sequence"/>
</dbReference>
<sequence length="1398" mass="162752">MKQVQTQLLCYELDVQRPSQLDPDIHPATKLKLIKVPIINLFCRGTQQNPFLSVLIKVHGFFPYIFVQIQKDQNIDQIGANLIPQIERAVQDFYPKVSQQITCAIHEFHIVKGIPMLGYHLDQYFLKIFLTEWNLIQPVHKLLSNGKCGRKYQVYEAHIHDFTKFSVDIGINANEIQCQCFPAENKQSTCDLEFITTVHNILKNRDHISTQTQQLSPQLQNQLLMKQSIDRSNILYDNLEENNFSFNEVNFSDSDNIEVSNQKNQINFQGILDGGGNNFNEELSQSEQDIFQIQQTEITQEFDFDDAQVQNLRFSDLKDIQSQCFEWAGSKYAFDHVTGLLQEHNFVQNILFSKDENMDKHSKQEIDVDQIQGNFYYQHQIQNIKFQLKLLDNPENLRSKQKQSEIQISTELVDNIISKLTQQKSQLQQRDNFVVLHIEPLILNLGVHYIFYNTENLYNIYTYKNEQQFNFKYGVCFFQDSFIINNDQNKINSFKRIFNQIKNQLNINQIQINNMLFLDEKQVYTSYLPQILQEIDPDIILSFKITMDGIGRIAIQASKYQFDFLTKISRTPQKVNHAFSKDKNIYEKYQKLGPFSNIYSKHKTISGRLIFSIQSISRQLLKLNNHSFLNICQVLKINTTSLPFDLQYLNDYFNNGLVSKDPKELSIVFSDLPSSEHIQQIDISYFQILKYCMSFIIQQQKFVQRSGFISGALESAKLFQLPIYEVLSRGSQFKINAMLLTICRNRNIIIGPTPTLQQISNMKALEALPLVSEPETKYYSKPLLIFDFSSLYPSVMAAYNICYSTVLKNFKNIQQLGPFDIQFYKEEIQDLNKNSVIYSPSSCLFVKPRIRQGVIPQMMLSCLKSRGELNTKIQNYEKELDILLQYQTNHSYSQLNQAIVYLQNEIHKLTSKQLELKMLMNTTYGYTAATFSGKMPVSEIGDSIMQISRQTLECAIKLVEQQFGGCKVVYSDTDSMFIDTTQLISDTKLDYTDSQLLLLANKIGKQILTVINKSLQYPMKIKFEKIYFPSFLISKKRYVGKSYNPQVIDLLDQQIYYSSINKTSQFINDIENIKLSKFQIREFTSKIDAKGIESIKRDSPLLVQSTISNALHILFSTSDLSYVKKFLVRQLIMLVTNFDPNLLVINKKYHGNLSKKHQQTFTNLDNGEYYSYVVLEDSSFVKPFMLGKNFIDGSQLTPNYIYYTEKLLIPALQRIFGVCGLNIEDIWQQVATIIIKIPRQELFTVQYQRTSRFSLKLTSFNLQRSSLPAIINPHLYQFLTVNIITPHNQYLFKPIPVKQDILLQRPKQICICCRTTNIYESNKISICKNCINDQIVLHSLYHSYYKQYQRIQQVCYDCGGLDENQNIICQNYNCPVFYQNSLYQSLTVQYGTIKKLLE</sequence>
<dbReference type="Gene3D" id="3.30.420.10">
    <property type="entry name" value="Ribonuclease H-like superfamily/Ribonuclease H"/>
    <property type="match status" value="1"/>
</dbReference>
<keyword evidence="12" id="KW-1185">Reference proteome</keyword>
<dbReference type="GO" id="GO:0016035">
    <property type="term" value="C:zeta DNA polymerase complex"/>
    <property type="evidence" value="ECO:0007669"/>
    <property type="project" value="InterPro"/>
</dbReference>
<gene>
    <name evidence="10" type="ORF">SS50377_13679</name>
    <name evidence="11" type="ORF">SS50377_23192</name>
</gene>
<name>V6LPX5_9EUKA</name>
<dbReference type="GO" id="GO:0000166">
    <property type="term" value="F:nucleotide binding"/>
    <property type="evidence" value="ECO:0007669"/>
    <property type="project" value="InterPro"/>
</dbReference>
<comment type="catalytic activity">
    <reaction evidence="6 7">
        <text>DNA(n) + a 2'-deoxyribonucleoside 5'-triphosphate = DNA(n+1) + diphosphate</text>
        <dbReference type="Rhea" id="RHEA:22508"/>
        <dbReference type="Rhea" id="RHEA-COMP:17339"/>
        <dbReference type="Rhea" id="RHEA-COMP:17340"/>
        <dbReference type="ChEBI" id="CHEBI:33019"/>
        <dbReference type="ChEBI" id="CHEBI:61560"/>
        <dbReference type="ChEBI" id="CHEBI:173112"/>
        <dbReference type="EC" id="2.7.7.7"/>
    </reaction>
</comment>
<evidence type="ECO:0000256" key="1">
    <source>
        <dbReference type="ARBA" id="ARBA00005755"/>
    </source>
</evidence>
<dbReference type="PANTHER" id="PTHR45812">
    <property type="entry name" value="DNA POLYMERASE ZETA CATALYTIC SUBUNIT"/>
    <property type="match status" value="1"/>
</dbReference>
<organism evidence="10">
    <name type="scientific">Spironucleus salmonicida</name>
    <dbReference type="NCBI Taxonomy" id="348837"/>
    <lineage>
        <taxon>Eukaryota</taxon>
        <taxon>Metamonada</taxon>
        <taxon>Diplomonadida</taxon>
        <taxon>Hexamitidae</taxon>
        <taxon>Hexamitinae</taxon>
        <taxon>Spironucleus</taxon>
    </lineage>
</organism>
<evidence type="ECO:0000256" key="5">
    <source>
        <dbReference type="ARBA" id="ARBA00022932"/>
    </source>
</evidence>
<dbReference type="GO" id="GO:0000724">
    <property type="term" value="P:double-strand break repair via homologous recombination"/>
    <property type="evidence" value="ECO:0007669"/>
    <property type="project" value="TreeGrafter"/>
</dbReference>
<comment type="similarity">
    <text evidence="1 7">Belongs to the DNA polymerase type-B family.</text>
</comment>
<dbReference type="InterPro" id="IPR023211">
    <property type="entry name" value="DNA_pol_palm_dom_sf"/>
</dbReference>
<dbReference type="InterPro" id="IPR042087">
    <property type="entry name" value="DNA_pol_B_thumb"/>
</dbReference>
<evidence type="ECO:0000313" key="10">
    <source>
        <dbReference type="EMBL" id="EST46293.1"/>
    </source>
</evidence>
<evidence type="ECO:0000313" key="12">
    <source>
        <dbReference type="Proteomes" id="UP000018208"/>
    </source>
</evidence>
<dbReference type="GO" id="GO:0006260">
    <property type="term" value="P:DNA replication"/>
    <property type="evidence" value="ECO:0007669"/>
    <property type="project" value="UniProtKB-KW"/>
</dbReference>
<reference evidence="10 11" key="1">
    <citation type="journal article" date="2014" name="PLoS Genet.">
        <title>The Genome of Spironucleus salmonicida Highlights a Fish Pathogen Adapted to Fluctuating Environments.</title>
        <authorList>
            <person name="Xu F."/>
            <person name="Jerlstrom-Hultqvist J."/>
            <person name="Einarsson E."/>
            <person name="Astvaldsson A."/>
            <person name="Svard S.G."/>
            <person name="Andersson J.O."/>
        </authorList>
    </citation>
    <scope>NUCLEOTIDE SEQUENCE</scope>
    <source>
        <strain evidence="11">ATCC 50377</strain>
    </source>
</reference>
<dbReference type="InterPro" id="IPR043502">
    <property type="entry name" value="DNA/RNA_pol_sf"/>
</dbReference>
<dbReference type="SMART" id="SM00486">
    <property type="entry name" value="POLBc"/>
    <property type="match status" value="1"/>
</dbReference>
<dbReference type="InterPro" id="IPR012337">
    <property type="entry name" value="RNaseH-like_sf"/>
</dbReference>
<reference evidence="11" key="2">
    <citation type="submission" date="2020-12" db="EMBL/GenBank/DDBJ databases">
        <title>New Spironucleus salmonicida genome in near-complete chromosomes.</title>
        <authorList>
            <person name="Xu F."/>
            <person name="Kurt Z."/>
            <person name="Jimenez-Gonzalez A."/>
            <person name="Astvaldsson A."/>
            <person name="Andersson J.O."/>
            <person name="Svard S.G."/>
        </authorList>
    </citation>
    <scope>NUCLEOTIDE SEQUENCE</scope>
    <source>
        <strain evidence="11">ATCC 50377</strain>
    </source>
</reference>
<dbReference type="SUPFAM" id="SSF53098">
    <property type="entry name" value="Ribonuclease H-like"/>
    <property type="match status" value="1"/>
</dbReference>
<evidence type="ECO:0000313" key="11">
    <source>
        <dbReference type="EMBL" id="KAH0575557.1"/>
    </source>
</evidence>
<dbReference type="InterPro" id="IPR030559">
    <property type="entry name" value="PolZ_Rev3"/>
</dbReference>
<dbReference type="SUPFAM" id="SSF56672">
    <property type="entry name" value="DNA/RNA polymerases"/>
    <property type="match status" value="1"/>
</dbReference>
<dbReference type="Gene3D" id="1.10.287.690">
    <property type="entry name" value="Helix hairpin bin"/>
    <property type="match status" value="1"/>
</dbReference>
<dbReference type="InterPro" id="IPR056435">
    <property type="entry name" value="DPOD/Z_N"/>
</dbReference>
<dbReference type="EC" id="2.7.7.7" evidence="7"/>